<evidence type="ECO:0000313" key="3">
    <source>
        <dbReference type="Proteomes" id="UP000295636"/>
    </source>
</evidence>
<sequence length="726" mass="82564">MNQAVIVFDETISTIAFAAGKLQEALASRNIIAAYAPLDAITELSEPIRIVLASTVEVRAESGISSGPSLSPQGFAIRMERGNGYTLCWVTGADPVGAMYGGLEVADAVNTGRNIEDIGNKICNPHIPNRGIKFNIPLDARTPSYSDNGDAAQHNIEEMWSLDFWREFLDDMALYRYNALSLWNLHPFPSMVQVPEYPEIALNDVKKTTIPIRARLGGTEMSTASTLASLETVREMTITEKVSFWREVMLHAKKRGIDVYIITWNIFTYGTEGNRYGITCDQNNEITIDYFRASVRCLLETYPLLSGIGVTAGENMLHNQPQLNEEWLWRTYGEGVMDVKRKDPERKIRFIHRAHQSALSTIDKAFSNYTDTFDFSYKYSLAHMYSSVHPPFIYQTNGYKELQGGFLNELPAGKKTWLTVRDDDYYYFRWGDPEFVRQYILNMPSNEKLAGFYMGPDGIVWGREFISTEPDSPRQTIIKKRWYGFMLWGRLSYDPTVPDTHFEKQLGFRFPETPSRTLFEAWATASKILPLVTTFHWEENHLDFQWYPEACYSHPGIAKGFHTVQHFIDDAPMPESGLVSIPDYCEKIIESSFISGKSPSRVAQDLNNYADRTLGLIEEIYTATDKELRLTIGDLRAMSYLGRYYASKILGAVQLCLYQKTGELSHQMQAVKHLQAASQHWGIYAAQTASQYIPQYLTRQGYDIVDVTALQAEVDRDITIALQQKV</sequence>
<organism evidence="2 3">
    <name type="scientific">Paenibacillus piri</name>
    <dbReference type="NCBI Taxonomy" id="2547395"/>
    <lineage>
        <taxon>Bacteria</taxon>
        <taxon>Bacillati</taxon>
        <taxon>Bacillota</taxon>
        <taxon>Bacilli</taxon>
        <taxon>Bacillales</taxon>
        <taxon>Paenibacillaceae</taxon>
        <taxon>Paenibacillus</taxon>
    </lineage>
</organism>
<dbReference type="InterPro" id="IPR029018">
    <property type="entry name" value="Hex-like_dom2"/>
</dbReference>
<evidence type="ECO:0000313" key="2">
    <source>
        <dbReference type="EMBL" id="TDF90603.1"/>
    </source>
</evidence>
<dbReference type="Proteomes" id="UP000295636">
    <property type="component" value="Unassembled WGS sequence"/>
</dbReference>
<evidence type="ECO:0000256" key="1">
    <source>
        <dbReference type="ARBA" id="ARBA00022801"/>
    </source>
</evidence>
<name>A0A4R5K971_9BACL</name>
<dbReference type="Gene3D" id="3.30.379.10">
    <property type="entry name" value="Chitobiase/beta-hexosaminidase domain 2-like"/>
    <property type="match status" value="1"/>
</dbReference>
<dbReference type="GO" id="GO:0016787">
    <property type="term" value="F:hydrolase activity"/>
    <property type="evidence" value="ECO:0007669"/>
    <property type="project" value="UniProtKB-KW"/>
</dbReference>
<dbReference type="EMBL" id="SMRT01000032">
    <property type="protein sequence ID" value="TDF90603.1"/>
    <property type="molecule type" value="Genomic_DNA"/>
</dbReference>
<keyword evidence="1" id="KW-0378">Hydrolase</keyword>
<comment type="caution">
    <text evidence="2">The sequence shown here is derived from an EMBL/GenBank/DDBJ whole genome shotgun (WGS) entry which is preliminary data.</text>
</comment>
<reference evidence="2 3" key="1">
    <citation type="submission" date="2019-03" db="EMBL/GenBank/DDBJ databases">
        <title>This is whole genome sequence of Paenibacillus sp MS74 strain.</title>
        <authorList>
            <person name="Trinh H.N."/>
        </authorList>
    </citation>
    <scope>NUCLEOTIDE SEQUENCE [LARGE SCALE GENOMIC DNA]</scope>
    <source>
        <strain evidence="2 3">MS74</strain>
    </source>
</reference>
<dbReference type="GO" id="GO:0005975">
    <property type="term" value="P:carbohydrate metabolic process"/>
    <property type="evidence" value="ECO:0007669"/>
    <property type="project" value="UniProtKB-ARBA"/>
</dbReference>
<protein>
    <submittedName>
        <fullName evidence="2">Carbohydrate-binding family 6 protein</fullName>
    </submittedName>
</protein>
<proteinExistence type="predicted"/>
<accession>A0A4R5K971</accession>
<dbReference type="AlphaFoldDB" id="A0A4R5K971"/>
<dbReference type="RefSeq" id="WP_133236601.1">
    <property type="nucleotide sequence ID" value="NZ_SMRT01000032.1"/>
</dbReference>
<keyword evidence="3" id="KW-1185">Reference proteome</keyword>
<dbReference type="OrthoDB" id="99887at2"/>
<gene>
    <name evidence="2" type="ORF">E1757_33855</name>
</gene>